<dbReference type="EMBL" id="FUWM01000004">
    <property type="protein sequence ID" value="SJZ32094.1"/>
    <property type="molecule type" value="Genomic_DNA"/>
</dbReference>
<feature type="signal peptide" evidence="1">
    <location>
        <begin position="1"/>
        <end position="22"/>
    </location>
</feature>
<keyword evidence="1" id="KW-0732">Signal</keyword>
<dbReference type="RefSeq" id="WP_078808814.1">
    <property type="nucleotide sequence ID" value="NZ_FUWM01000004.1"/>
</dbReference>
<dbReference type="Proteomes" id="UP000190625">
    <property type="component" value="Unassembled WGS sequence"/>
</dbReference>
<keyword evidence="3" id="KW-1185">Reference proteome</keyword>
<proteinExistence type="predicted"/>
<reference evidence="3" key="1">
    <citation type="submission" date="2017-02" db="EMBL/GenBank/DDBJ databases">
        <authorList>
            <person name="Varghese N."/>
            <person name="Submissions S."/>
        </authorList>
    </citation>
    <scope>NUCLEOTIDE SEQUENCE [LARGE SCALE GENOMIC DNA]</scope>
    <source>
        <strain evidence="3">ATCC BAA-73</strain>
    </source>
</reference>
<dbReference type="AlphaFoldDB" id="A0A1T4JPI9"/>
<evidence type="ECO:0000313" key="3">
    <source>
        <dbReference type="Proteomes" id="UP000190625"/>
    </source>
</evidence>
<evidence type="ECO:0000313" key="2">
    <source>
        <dbReference type="EMBL" id="SJZ32094.1"/>
    </source>
</evidence>
<evidence type="ECO:0000256" key="1">
    <source>
        <dbReference type="SAM" id="SignalP"/>
    </source>
</evidence>
<organism evidence="2 3">
    <name type="scientific">Selenihalanaerobacter shriftii</name>
    <dbReference type="NCBI Taxonomy" id="142842"/>
    <lineage>
        <taxon>Bacteria</taxon>
        <taxon>Bacillati</taxon>
        <taxon>Bacillota</taxon>
        <taxon>Clostridia</taxon>
        <taxon>Halanaerobiales</taxon>
        <taxon>Halobacteroidaceae</taxon>
        <taxon>Selenihalanaerobacter</taxon>
    </lineage>
</organism>
<feature type="chain" id="PRO_5038442414" description="Lipoprotein" evidence="1">
    <location>
        <begin position="23"/>
        <end position="152"/>
    </location>
</feature>
<gene>
    <name evidence="2" type="ORF">SAMN02745118_00280</name>
</gene>
<dbReference type="PROSITE" id="PS51257">
    <property type="entry name" value="PROKAR_LIPOPROTEIN"/>
    <property type="match status" value="1"/>
</dbReference>
<sequence length="152" mass="17672">MQTKKKVLLVISILLLLTIVSGCNTSTNYPMEDYPKLSKEIINYLEEAYNEEFEIQKIRHIDQNDVTIAYCNPKTDKEFIFTVKTGGVKYGEGFYDEYGSNKVSRAINKYYKPIISRLFPYKKAYFTNGGTYSNWGKIPTLKEMLKDSMDRL</sequence>
<dbReference type="OrthoDB" id="2832951at2"/>
<dbReference type="STRING" id="142842.SAMN02745118_00280"/>
<accession>A0A1T4JPI9</accession>
<evidence type="ECO:0008006" key="4">
    <source>
        <dbReference type="Google" id="ProtNLM"/>
    </source>
</evidence>
<protein>
    <recommendedName>
        <fullName evidence="4">Lipoprotein</fullName>
    </recommendedName>
</protein>
<name>A0A1T4JPI9_9FIRM</name>